<dbReference type="GO" id="GO:0015074">
    <property type="term" value="P:DNA integration"/>
    <property type="evidence" value="ECO:0007669"/>
    <property type="project" value="UniProtKB-KW"/>
</dbReference>
<dbReference type="InterPro" id="IPR002104">
    <property type="entry name" value="Integrase_catalytic"/>
</dbReference>
<dbReference type="InterPro" id="IPR053876">
    <property type="entry name" value="Phage_int_M"/>
</dbReference>
<dbReference type="Pfam" id="PF13356">
    <property type="entry name" value="Arm-DNA-bind_3"/>
    <property type="match status" value="1"/>
</dbReference>
<proteinExistence type="inferred from homology"/>
<keyword evidence="2" id="KW-0229">DNA integration</keyword>
<dbReference type="InterPro" id="IPR050808">
    <property type="entry name" value="Phage_Integrase"/>
</dbReference>
<accession>A0A2T5GNC0</accession>
<dbReference type="PANTHER" id="PTHR30629:SF2">
    <property type="entry name" value="PROPHAGE INTEGRASE INTS-RELATED"/>
    <property type="match status" value="1"/>
</dbReference>
<dbReference type="Gene3D" id="1.10.150.130">
    <property type="match status" value="1"/>
</dbReference>
<dbReference type="Proteomes" id="UP000244189">
    <property type="component" value="Unassembled WGS sequence"/>
</dbReference>
<dbReference type="InterPro" id="IPR038488">
    <property type="entry name" value="Integrase_DNA-bd_sf"/>
</dbReference>
<comment type="similarity">
    <text evidence="1">Belongs to the 'phage' integrase family.</text>
</comment>
<evidence type="ECO:0000313" key="6">
    <source>
        <dbReference type="Proteomes" id="UP000244189"/>
    </source>
</evidence>
<dbReference type="CDD" id="cd00801">
    <property type="entry name" value="INT_P4_C"/>
    <property type="match status" value="1"/>
</dbReference>
<evidence type="ECO:0000256" key="3">
    <source>
        <dbReference type="ARBA" id="ARBA00023125"/>
    </source>
</evidence>
<dbReference type="Gene3D" id="3.30.160.390">
    <property type="entry name" value="Integrase, DNA-binding domain"/>
    <property type="match status" value="1"/>
</dbReference>
<evidence type="ECO:0000259" key="4">
    <source>
        <dbReference type="PROSITE" id="PS51898"/>
    </source>
</evidence>
<comment type="caution">
    <text evidence="5">The sequence shown here is derived from an EMBL/GenBank/DDBJ whole genome shotgun (WGS) entry which is preliminary data.</text>
</comment>
<name>A0A2T5GNC0_9SPHN</name>
<dbReference type="PANTHER" id="PTHR30629">
    <property type="entry name" value="PROPHAGE INTEGRASE"/>
    <property type="match status" value="1"/>
</dbReference>
<dbReference type="EMBL" id="QAOG01000002">
    <property type="protein sequence ID" value="PTQ60811.1"/>
    <property type="molecule type" value="Genomic_DNA"/>
</dbReference>
<sequence length="418" mass="46763">MLTDLQCKSPPADGKSKLFDGHGLYLEILKSGARSWRWKYRIHGKEKRLTFGLYPDVSLKKARIAREQAAALLRTGVDPSIDRVLQAAQAAAQGEHTFKSVALTWHASQVPLFKPTHAKHVLRTLENDVFPAIGKMPIAQVTSPQIVTLLRKIEARGSADVAHRCRQRISDIFVHAIASAIATTNPAAEMGKALGRVRHRHYPAVQTIADARELLRVVEARPVFPLTRLASRLLALTTVRSGVLRLAEVHEFEDLDGEAPIWRIPATKMKLAQERRNDPAFEFIVPLSRQAVEIVKIAISFSGTTGLIFRSIKFAKRPLSDSTISKLYREAGYAAIHVPHGWRATFSTVMNRLAAEEGRKGDREVIDLMLAHIDGSVEAIYNRYAYMPRRREIAQEWADLLTVDLLEPAQLLEGPRHS</sequence>
<evidence type="ECO:0000313" key="5">
    <source>
        <dbReference type="EMBL" id="PTQ60811.1"/>
    </source>
</evidence>
<dbReference type="InterPro" id="IPR010998">
    <property type="entry name" value="Integrase_recombinase_N"/>
</dbReference>
<dbReference type="SUPFAM" id="SSF56349">
    <property type="entry name" value="DNA breaking-rejoining enzymes"/>
    <property type="match status" value="1"/>
</dbReference>
<dbReference type="InterPro" id="IPR025166">
    <property type="entry name" value="Integrase_DNA_bind_dom"/>
</dbReference>
<dbReference type="GO" id="GO:0006310">
    <property type="term" value="P:DNA recombination"/>
    <property type="evidence" value="ECO:0007669"/>
    <property type="project" value="InterPro"/>
</dbReference>
<dbReference type="Pfam" id="PF22022">
    <property type="entry name" value="Phage_int_M"/>
    <property type="match status" value="1"/>
</dbReference>
<dbReference type="GO" id="GO:0003677">
    <property type="term" value="F:DNA binding"/>
    <property type="evidence" value="ECO:0007669"/>
    <property type="project" value="UniProtKB-KW"/>
</dbReference>
<gene>
    <name evidence="5" type="ORF">C8J26_1124</name>
</gene>
<dbReference type="RefSeq" id="WP_107957104.1">
    <property type="nucleotide sequence ID" value="NZ_QAOG01000002.1"/>
</dbReference>
<protein>
    <submittedName>
        <fullName evidence="5">Phage integrase family protein</fullName>
    </submittedName>
</protein>
<evidence type="ECO:0000256" key="1">
    <source>
        <dbReference type="ARBA" id="ARBA00008857"/>
    </source>
</evidence>
<feature type="domain" description="Tyr recombinase" evidence="4">
    <location>
        <begin position="201"/>
        <end position="398"/>
    </location>
</feature>
<dbReference type="PROSITE" id="PS51898">
    <property type="entry name" value="TYR_RECOMBINASE"/>
    <property type="match status" value="1"/>
</dbReference>
<keyword evidence="6" id="KW-1185">Reference proteome</keyword>
<organism evidence="5 6">
    <name type="scientific">Sphingomonas aurantiaca</name>
    <dbReference type="NCBI Taxonomy" id="185949"/>
    <lineage>
        <taxon>Bacteria</taxon>
        <taxon>Pseudomonadati</taxon>
        <taxon>Pseudomonadota</taxon>
        <taxon>Alphaproteobacteria</taxon>
        <taxon>Sphingomonadales</taxon>
        <taxon>Sphingomonadaceae</taxon>
        <taxon>Sphingomonas</taxon>
    </lineage>
</organism>
<dbReference type="InterPro" id="IPR011010">
    <property type="entry name" value="DNA_brk_join_enz"/>
</dbReference>
<dbReference type="AlphaFoldDB" id="A0A2T5GNC0"/>
<keyword evidence="3" id="KW-0238">DNA-binding</keyword>
<evidence type="ECO:0000256" key="2">
    <source>
        <dbReference type="ARBA" id="ARBA00022908"/>
    </source>
</evidence>
<reference evidence="5 6" key="1">
    <citation type="submission" date="2018-04" db="EMBL/GenBank/DDBJ databases">
        <title>Genomic Encyclopedia of Type Strains, Phase III (KMG-III): the genomes of soil and plant-associated and newly described type strains.</title>
        <authorList>
            <person name="Whitman W."/>
        </authorList>
    </citation>
    <scope>NUCLEOTIDE SEQUENCE [LARGE SCALE GENOMIC DNA]</scope>
    <source>
        <strain evidence="5 6">MA101b</strain>
    </source>
</reference>